<evidence type="ECO:0000313" key="3">
    <source>
        <dbReference type="Proteomes" id="UP000021369"/>
    </source>
</evidence>
<name>A0A011VYB3_RUMAL</name>
<keyword evidence="3" id="KW-1185">Reference proteome</keyword>
<reference evidence="2 3" key="1">
    <citation type="submission" date="2013-06" db="EMBL/GenBank/DDBJ databases">
        <title>Rumen cellulosomics: divergent fiber-degrading strategies revealed by comparative genome-wide analysis of six Ruminococcal strains.</title>
        <authorList>
            <person name="Dassa B."/>
            <person name="Borovok I."/>
            <person name="Lamed R."/>
            <person name="Flint H."/>
            <person name="Yeoman C.J."/>
            <person name="White B."/>
            <person name="Bayer E.A."/>
        </authorList>
    </citation>
    <scope>NUCLEOTIDE SEQUENCE [LARGE SCALE GENOMIC DNA]</scope>
    <source>
        <strain evidence="2 3">SY3</strain>
    </source>
</reference>
<keyword evidence="1" id="KW-0812">Transmembrane</keyword>
<evidence type="ECO:0000256" key="1">
    <source>
        <dbReference type="SAM" id="Phobius"/>
    </source>
</evidence>
<protein>
    <submittedName>
        <fullName evidence="2">Uncharacterized protein</fullName>
    </submittedName>
</protein>
<dbReference type="Proteomes" id="UP000021369">
    <property type="component" value="Unassembled WGS sequence"/>
</dbReference>
<comment type="caution">
    <text evidence="2">The sequence shown here is derived from an EMBL/GenBank/DDBJ whole genome shotgun (WGS) entry which is preliminary data.</text>
</comment>
<proteinExistence type="predicted"/>
<gene>
    <name evidence="2" type="ORF">RASY3_09690</name>
</gene>
<dbReference type="AlphaFoldDB" id="A0A011VYB3"/>
<accession>A0A011VYB3</accession>
<organism evidence="2 3">
    <name type="scientific">Ruminococcus albus SY3</name>
    <dbReference type="NCBI Taxonomy" id="1341156"/>
    <lineage>
        <taxon>Bacteria</taxon>
        <taxon>Bacillati</taxon>
        <taxon>Bacillota</taxon>
        <taxon>Clostridia</taxon>
        <taxon>Eubacteriales</taxon>
        <taxon>Oscillospiraceae</taxon>
        <taxon>Ruminococcus</taxon>
    </lineage>
</organism>
<dbReference type="PATRIC" id="fig|1341156.4.peg.1233"/>
<keyword evidence="1" id="KW-0472">Membrane</keyword>
<dbReference type="EMBL" id="JEOB01000002">
    <property type="protein sequence ID" value="EXM40306.1"/>
    <property type="molecule type" value="Genomic_DNA"/>
</dbReference>
<keyword evidence="1" id="KW-1133">Transmembrane helix</keyword>
<feature type="transmembrane region" description="Helical" evidence="1">
    <location>
        <begin position="28"/>
        <end position="53"/>
    </location>
</feature>
<evidence type="ECO:0000313" key="2">
    <source>
        <dbReference type="EMBL" id="EXM40306.1"/>
    </source>
</evidence>
<sequence>MVLDHKTKYFECKLAFANLLKATMKGKISQTLIVIVIKFIIAMFGMIWIMNIIMRILMLLKGMCRLTDGKLM</sequence>